<dbReference type="CDD" id="cd00293">
    <property type="entry name" value="USP-like"/>
    <property type="match status" value="1"/>
</dbReference>
<comment type="similarity">
    <text evidence="1 2">Belongs to the universal stress protein A family.</text>
</comment>
<name>A0A401JAA0_9PROT</name>
<dbReference type="Gene3D" id="3.40.50.620">
    <property type="entry name" value="HUPs"/>
    <property type="match status" value="1"/>
</dbReference>
<comment type="subcellular location">
    <subcellularLocation>
        <location evidence="2">Cytoplasm</location>
    </subcellularLocation>
</comment>
<dbReference type="SUPFAM" id="SSF52402">
    <property type="entry name" value="Adenine nucleotide alpha hydrolases-like"/>
    <property type="match status" value="1"/>
</dbReference>
<accession>A0A401JAA0</accession>
<dbReference type="PIRSF" id="PIRSF006276">
    <property type="entry name" value="UspA"/>
    <property type="match status" value="1"/>
</dbReference>
<keyword evidence="2" id="KW-0963">Cytoplasm</keyword>
<dbReference type="Pfam" id="PF00582">
    <property type="entry name" value="Usp"/>
    <property type="match status" value="1"/>
</dbReference>
<evidence type="ECO:0000256" key="2">
    <source>
        <dbReference type="PIRNR" id="PIRNR006276"/>
    </source>
</evidence>
<evidence type="ECO:0000256" key="1">
    <source>
        <dbReference type="ARBA" id="ARBA00008791"/>
    </source>
</evidence>
<dbReference type="EMBL" id="BGOW01000002">
    <property type="protein sequence ID" value="GBL44553.1"/>
    <property type="molecule type" value="Genomic_DNA"/>
</dbReference>
<keyword evidence="5" id="KW-1185">Reference proteome</keyword>
<proteinExistence type="inferred from homology"/>
<dbReference type="PANTHER" id="PTHR46268:SF15">
    <property type="entry name" value="UNIVERSAL STRESS PROTEIN HP_0031"/>
    <property type="match status" value="1"/>
</dbReference>
<organism evidence="4 5">
    <name type="scientific">Sulfuriferula multivorans</name>
    <dbReference type="NCBI Taxonomy" id="1559896"/>
    <lineage>
        <taxon>Bacteria</taxon>
        <taxon>Pseudomonadati</taxon>
        <taxon>Pseudomonadota</taxon>
        <taxon>Betaproteobacteria</taxon>
        <taxon>Nitrosomonadales</taxon>
        <taxon>Sulfuricellaceae</taxon>
        <taxon>Sulfuriferula</taxon>
    </lineage>
</organism>
<evidence type="ECO:0000259" key="3">
    <source>
        <dbReference type="Pfam" id="PF00582"/>
    </source>
</evidence>
<evidence type="ECO:0000313" key="5">
    <source>
        <dbReference type="Proteomes" id="UP000286806"/>
    </source>
</evidence>
<evidence type="ECO:0000313" key="4">
    <source>
        <dbReference type="EMBL" id="GBL44553.1"/>
    </source>
</evidence>
<dbReference type="Proteomes" id="UP000286806">
    <property type="component" value="Unassembled WGS sequence"/>
</dbReference>
<dbReference type="GO" id="GO:0005737">
    <property type="term" value="C:cytoplasm"/>
    <property type="evidence" value="ECO:0007669"/>
    <property type="project" value="UniProtKB-SubCell"/>
</dbReference>
<dbReference type="InterPro" id="IPR006016">
    <property type="entry name" value="UspA"/>
</dbReference>
<reference evidence="4 5" key="1">
    <citation type="journal article" date="2019" name="Front. Microbiol.">
        <title>Genomes of Neutrophilic Sulfur-Oxidizing Chemolithoautotrophs Representing 9 Proteobacterial Species From 8 Genera.</title>
        <authorList>
            <person name="Watanabe T."/>
            <person name="Kojima H."/>
            <person name="Umezawa K."/>
            <person name="Hori C."/>
            <person name="Takasuka T.E."/>
            <person name="Kato Y."/>
            <person name="Fukui M."/>
        </authorList>
    </citation>
    <scope>NUCLEOTIDE SEQUENCE [LARGE SCALE GENOMIC DNA]</scope>
    <source>
        <strain evidence="4 5">TTN</strain>
    </source>
</reference>
<dbReference type="PANTHER" id="PTHR46268">
    <property type="entry name" value="STRESS RESPONSE PROTEIN NHAX"/>
    <property type="match status" value="1"/>
</dbReference>
<protein>
    <recommendedName>
        <fullName evidence="2">Universal stress protein</fullName>
    </recommendedName>
</protein>
<sequence length="150" mass="16127">MDAYKHILVAVDGSDTSNRAVEEAIRLAAEMQAELRIVHAVDEAALNWDTGYADFGEIRESYRKSGAAILDRSAAAAHEAGLKADAKLLESDSVNRRVSEIIAQEATAWPADLIVVGTHGRRGFSHLLLGSVAEGIVRVAIKPVLLVRAK</sequence>
<dbReference type="RefSeq" id="WP_124703400.1">
    <property type="nucleotide sequence ID" value="NZ_BGOW01000002.1"/>
</dbReference>
<comment type="caution">
    <text evidence="4">The sequence shown here is derived from an EMBL/GenBank/DDBJ whole genome shotgun (WGS) entry which is preliminary data.</text>
</comment>
<dbReference type="PRINTS" id="PR01438">
    <property type="entry name" value="UNVRSLSTRESS"/>
</dbReference>
<feature type="domain" description="UspA" evidence="3">
    <location>
        <begin position="4"/>
        <end position="148"/>
    </location>
</feature>
<dbReference type="InterPro" id="IPR006015">
    <property type="entry name" value="Universal_stress_UspA"/>
</dbReference>
<gene>
    <name evidence="4" type="ORF">SFMTTN_0350</name>
</gene>
<dbReference type="InterPro" id="IPR014729">
    <property type="entry name" value="Rossmann-like_a/b/a_fold"/>
</dbReference>
<dbReference type="AlphaFoldDB" id="A0A401JAA0"/>
<dbReference type="OrthoDB" id="5295044at2"/>